<dbReference type="Proteomes" id="UP000627292">
    <property type="component" value="Unassembled WGS sequence"/>
</dbReference>
<accession>A0A917IYI9</accession>
<feature type="chain" id="PRO_5037645062" description="YD repeat-containing protein" evidence="1">
    <location>
        <begin position="22"/>
        <end position="1308"/>
    </location>
</feature>
<name>A0A917IYI9_9BACT</name>
<reference evidence="2" key="1">
    <citation type="journal article" date="2014" name="Int. J. Syst. Evol. Microbiol.">
        <title>Complete genome sequence of Corynebacterium casei LMG S-19264T (=DSM 44701T), isolated from a smear-ripened cheese.</title>
        <authorList>
            <consortium name="US DOE Joint Genome Institute (JGI-PGF)"/>
            <person name="Walter F."/>
            <person name="Albersmeier A."/>
            <person name="Kalinowski J."/>
            <person name="Ruckert C."/>
        </authorList>
    </citation>
    <scope>NUCLEOTIDE SEQUENCE</scope>
    <source>
        <strain evidence="2">CGMCC 1.15290</strain>
    </source>
</reference>
<keyword evidence="1" id="KW-0732">Signal</keyword>
<dbReference type="EMBL" id="BMIB01000002">
    <property type="protein sequence ID" value="GGH65498.1"/>
    <property type="molecule type" value="Genomic_DNA"/>
</dbReference>
<feature type="signal peptide" evidence="1">
    <location>
        <begin position="1"/>
        <end position="21"/>
    </location>
</feature>
<keyword evidence="3" id="KW-1185">Reference proteome</keyword>
<reference evidence="2" key="2">
    <citation type="submission" date="2020-09" db="EMBL/GenBank/DDBJ databases">
        <authorList>
            <person name="Sun Q."/>
            <person name="Zhou Y."/>
        </authorList>
    </citation>
    <scope>NUCLEOTIDE SEQUENCE</scope>
    <source>
        <strain evidence="2">CGMCC 1.15290</strain>
    </source>
</reference>
<comment type="caution">
    <text evidence="2">The sequence shown here is derived from an EMBL/GenBank/DDBJ whole genome shotgun (WGS) entry which is preliminary data.</text>
</comment>
<proteinExistence type="predicted"/>
<gene>
    <name evidence="2" type="ORF">GCM10011379_18700</name>
</gene>
<evidence type="ECO:0008006" key="4">
    <source>
        <dbReference type="Google" id="ProtNLM"/>
    </source>
</evidence>
<evidence type="ECO:0000313" key="2">
    <source>
        <dbReference type="EMBL" id="GGH65498.1"/>
    </source>
</evidence>
<evidence type="ECO:0000313" key="3">
    <source>
        <dbReference type="Proteomes" id="UP000627292"/>
    </source>
</evidence>
<sequence>MNKFIVLMINALALVGFRSYAQVDIQTGSSVWSVPVYSHSDPKSGLSHAVSLDYSSGQGIKTNQVASNVGLGWSLSAAGQVVRMVNGLPDDQYNPEPEVDGMDDYTASHNIYGQTNAGLLAKYYPNGYLYKKYDINYLPLQQAFQARFKQGEHFDYMIAPKAAEDTEQDMFMVNLNGASKTFVIGRDFTVRYTDGSFLQTHIIKEEKTDRGLYNQNIQTKILGFVITDEHGVEYTFNKYELEELHEVTDVGRFSNVNKRHKPTGKYVINKWVLTSIREPFSQREIQFEYETQHWEYVTDIILNRVGEPMRGEKPETQLVRGISSLICNASTYTQVLSAVVYPDNVRVQLHYNPVLRADISGAAAVSGIEVFSGSTRLRRLTLDMGYFSGKEVLDAAVVPAQSLDAIKTAGYYYRDDVLDIYRYRLALLKVHVIDTYGVDEELHEFEYYTGAESADAGVCVPGRLSFRRDFSGLYNKSMDIAVSQQWGTTLFPVNYNGRHFDDTEEAKCGLLKSARNPLRGTTVYKYRTDYLATIPRNAVLVDEVRLLDLDGREAQAKAYGYPYPVASSGFSRTVYNTNLGPSVNTSLIGRTYHLVYNKDGDRPFVGRYILYMAPSPAAATLQSLTSRIITEALTPYLGSIGGQLAGQLIANVLGGIIDSLFGSDTAEFELISTGPNVIWDYNPLPVLMSEVTEYEIVNGTKYAATAYRYKSSLDVWMESYDINKFPIEKYDYPYSGKQMVEPERLGHLISVTKLDRAGEVIYEKKYDYNYQKEVLDNSFKSVKYGATRYYSGAFNMSPQPYDNGTINSSWMVADAYNCMVGHNFMVDESERYLKLPDGRNSEPARVHHTYNSSNNLPKRSYRINSDGKWNGSSMFYASDYWDTYTGNTILQQMKGSNMLRRTVAVLTWTRASATAPVFLVTGVTLTEYDAVTMRESVVKTYPLTAPLQITEEQLDEFDAFTLPAWLTGSGIAASVDSRKVYKNFMLSETWTRNNTSCVTIKYDAETLLPAAAVENATDAEVAYTSFEHSDKDGWQYNNTGITTGGLMGFFAFNLQTGTLKKTELNASKTFRVTLWSTDNSTLVNGVAGTTLFSRPGWVLLQYMVTGQTQVVISGTATIDEVRLLPANARMKTFDYDGGTRKQRAENDMNNRVAYFEYDGWQRLIVARDENKDIIKRYCYTAAGKESACKEPGEYVSAKCEHVYAKLTYENHSYSNGRTYADIVVRFYADQARQQPCAVRDLTISWTNRNGCLTVPSLFGGSRTVSGWSVVLGKRVFVGQSTGTCPTCPSVYCDNQYLLQAGAGYDVVY</sequence>
<evidence type="ECO:0000256" key="1">
    <source>
        <dbReference type="SAM" id="SignalP"/>
    </source>
</evidence>
<dbReference type="RefSeq" id="WP_188951766.1">
    <property type="nucleotide sequence ID" value="NZ_BMIB01000002.1"/>
</dbReference>
<organism evidence="2 3">
    <name type="scientific">Filimonas zeae</name>
    <dbReference type="NCBI Taxonomy" id="1737353"/>
    <lineage>
        <taxon>Bacteria</taxon>
        <taxon>Pseudomonadati</taxon>
        <taxon>Bacteroidota</taxon>
        <taxon>Chitinophagia</taxon>
        <taxon>Chitinophagales</taxon>
        <taxon>Chitinophagaceae</taxon>
        <taxon>Filimonas</taxon>
    </lineage>
</organism>
<protein>
    <recommendedName>
        <fullName evidence="4">YD repeat-containing protein</fullName>
    </recommendedName>
</protein>